<dbReference type="SUPFAM" id="SSF54427">
    <property type="entry name" value="NTF2-like"/>
    <property type="match status" value="1"/>
</dbReference>
<evidence type="ECO:0000313" key="3">
    <source>
        <dbReference type="EMBL" id="MCX2939855.1"/>
    </source>
</evidence>
<dbReference type="NCBIfam" id="TIGR02246">
    <property type="entry name" value="SgcJ/EcaC family oxidoreductase"/>
    <property type="match status" value="1"/>
</dbReference>
<dbReference type="RefSeq" id="WP_265999658.1">
    <property type="nucleotide sequence ID" value="NZ_JAPJDN010000028.1"/>
</dbReference>
<dbReference type="Pfam" id="PF14534">
    <property type="entry name" value="DUF4440"/>
    <property type="match status" value="1"/>
</dbReference>
<dbReference type="InterPro" id="IPR011944">
    <property type="entry name" value="Steroid_delta5-4_isomerase"/>
</dbReference>
<gene>
    <name evidence="3" type="ORF">ORI27_24465</name>
</gene>
<comment type="caution">
    <text evidence="3">The sequence shown here is derived from an EMBL/GenBank/DDBJ whole genome shotgun (WGS) entry which is preliminary data.</text>
</comment>
<evidence type="ECO:0000313" key="4">
    <source>
        <dbReference type="Proteomes" id="UP001300745"/>
    </source>
</evidence>
<feature type="domain" description="DUF4440" evidence="2">
    <location>
        <begin position="32"/>
        <end position="146"/>
    </location>
</feature>
<dbReference type="EMBL" id="JAPJDO010000028">
    <property type="protein sequence ID" value="MCX2939855.1"/>
    <property type="molecule type" value="Genomic_DNA"/>
</dbReference>
<proteinExistence type="predicted"/>
<evidence type="ECO:0000256" key="1">
    <source>
        <dbReference type="SAM" id="SignalP"/>
    </source>
</evidence>
<feature type="signal peptide" evidence="1">
    <location>
        <begin position="1"/>
        <end position="23"/>
    </location>
</feature>
<accession>A0ABT3SK14</accession>
<organism evidence="3 4">
    <name type="scientific">Mycobacterium pinniadriaticum</name>
    <dbReference type="NCBI Taxonomy" id="2994102"/>
    <lineage>
        <taxon>Bacteria</taxon>
        <taxon>Bacillati</taxon>
        <taxon>Actinomycetota</taxon>
        <taxon>Actinomycetes</taxon>
        <taxon>Mycobacteriales</taxon>
        <taxon>Mycobacteriaceae</taxon>
        <taxon>Mycobacterium</taxon>
    </lineage>
</organism>
<dbReference type="InterPro" id="IPR027843">
    <property type="entry name" value="DUF4440"/>
</dbReference>
<sequence length="154" mass="17119">MSRLLIWALAPMLGVLVACGPSASSRSDADAIEAALRGFSRDFNNKDPEATCGLFAEDVVLNFPGRPPENGRGEFCAKIRTRFADPARTYHYDEPQIREVLVDGDLATVALIWTLTVRDESGRVLETVHEDGLDVFRRQPDGVWRIHISHAFPI</sequence>
<dbReference type="PROSITE" id="PS51257">
    <property type="entry name" value="PROKAR_LIPOPROTEIN"/>
    <property type="match status" value="1"/>
</dbReference>
<dbReference type="Gene3D" id="3.10.450.50">
    <property type="match status" value="1"/>
</dbReference>
<evidence type="ECO:0000259" key="2">
    <source>
        <dbReference type="Pfam" id="PF14534"/>
    </source>
</evidence>
<reference evidence="3 4" key="1">
    <citation type="submission" date="2022-11" db="EMBL/GenBank/DDBJ databases">
        <title>Mycobacterium sp. nov.</title>
        <authorList>
            <person name="Papic B."/>
            <person name="Spicic S."/>
            <person name="Duvnjak S."/>
        </authorList>
    </citation>
    <scope>NUCLEOTIDE SEQUENCE [LARGE SCALE GENOMIC DNA]</scope>
    <source>
        <strain evidence="3 4">CVI_P4</strain>
    </source>
</reference>
<protein>
    <submittedName>
        <fullName evidence="3">Nuclear transport factor 2 family protein</fullName>
    </submittedName>
</protein>
<feature type="chain" id="PRO_5045249496" evidence="1">
    <location>
        <begin position="24"/>
        <end position="154"/>
    </location>
</feature>
<keyword evidence="1" id="KW-0732">Signal</keyword>
<dbReference type="InterPro" id="IPR032710">
    <property type="entry name" value="NTF2-like_dom_sf"/>
</dbReference>
<keyword evidence="4" id="KW-1185">Reference proteome</keyword>
<dbReference type="Proteomes" id="UP001300745">
    <property type="component" value="Unassembled WGS sequence"/>
</dbReference>
<name>A0ABT3SK14_9MYCO</name>